<dbReference type="OrthoDB" id="3177272at2"/>
<proteinExistence type="predicted"/>
<dbReference type="RefSeq" id="WP_123197475.1">
    <property type="nucleotide sequence ID" value="NZ_QICB01000001.1"/>
</dbReference>
<accession>A0A3N0AHV2</accession>
<dbReference type="InterPro" id="IPR008407">
    <property type="entry name" value="Brnchd-chn_aa_trnsp_AzlD"/>
</dbReference>
<dbReference type="Pfam" id="PF05437">
    <property type="entry name" value="AzlD"/>
    <property type="match status" value="1"/>
</dbReference>
<comment type="caution">
    <text evidence="2">The sequence shown here is derived from an EMBL/GenBank/DDBJ whole genome shotgun (WGS) entry which is preliminary data.</text>
</comment>
<name>A0A3N0AHV2_9ACTN</name>
<keyword evidence="1" id="KW-1133">Transmembrane helix</keyword>
<evidence type="ECO:0000313" key="2">
    <source>
        <dbReference type="EMBL" id="RNL21635.1"/>
    </source>
</evidence>
<protein>
    <submittedName>
        <fullName evidence="2">Branched-chain amino acid transporter</fullName>
    </submittedName>
</protein>
<feature type="transmembrane region" description="Helical" evidence="1">
    <location>
        <begin position="6"/>
        <end position="28"/>
    </location>
</feature>
<sequence>MPVSDFLIVFGVCALTMLACRVLPVFLLKGKQLPETMVRALNFIPPAAFAALVANDLFDPAKIASGDVWSWLAPLIAAAAVVAVGVKTKSLAWCILVGVCSLAVLTYGPALLP</sequence>
<evidence type="ECO:0000256" key="1">
    <source>
        <dbReference type="SAM" id="Phobius"/>
    </source>
</evidence>
<dbReference type="EMBL" id="QICB01000001">
    <property type="protein sequence ID" value="RNL21635.1"/>
    <property type="molecule type" value="Genomic_DNA"/>
</dbReference>
<dbReference type="AlphaFoldDB" id="A0A3N0AHV2"/>
<keyword evidence="1" id="KW-0812">Transmembrane</keyword>
<keyword evidence="1" id="KW-0472">Membrane</keyword>
<gene>
    <name evidence="2" type="ORF">DMP07_02050</name>
</gene>
<feature type="transmembrane region" description="Helical" evidence="1">
    <location>
        <begin position="69"/>
        <end position="86"/>
    </location>
</feature>
<feature type="transmembrane region" description="Helical" evidence="1">
    <location>
        <begin position="93"/>
        <end position="112"/>
    </location>
</feature>
<feature type="transmembrane region" description="Helical" evidence="1">
    <location>
        <begin position="40"/>
        <end position="57"/>
    </location>
</feature>
<dbReference type="Proteomes" id="UP000267368">
    <property type="component" value="Unassembled WGS sequence"/>
</dbReference>
<organism evidence="2 3">
    <name type="scientific">Slackia faecicanis</name>
    <dbReference type="NCBI Taxonomy" id="255723"/>
    <lineage>
        <taxon>Bacteria</taxon>
        <taxon>Bacillati</taxon>
        <taxon>Actinomycetota</taxon>
        <taxon>Coriobacteriia</taxon>
        <taxon>Eggerthellales</taxon>
        <taxon>Eggerthellaceae</taxon>
        <taxon>Slackia</taxon>
    </lineage>
</organism>
<reference evidence="3" key="1">
    <citation type="submission" date="2018-05" db="EMBL/GenBank/DDBJ databases">
        <title>Genome Sequencing of selected type strains of the family Eggerthellaceae.</title>
        <authorList>
            <person name="Danylec N."/>
            <person name="Stoll D.A."/>
            <person name="Doetsch A."/>
            <person name="Huch M."/>
        </authorList>
    </citation>
    <scope>NUCLEOTIDE SEQUENCE [LARGE SCALE GENOMIC DNA]</scope>
    <source>
        <strain evidence="3">DSM 17537</strain>
    </source>
</reference>
<evidence type="ECO:0000313" key="3">
    <source>
        <dbReference type="Proteomes" id="UP000267368"/>
    </source>
</evidence>
<keyword evidence="3" id="KW-1185">Reference proteome</keyword>